<name>A0A8K0J201_9HYPO</name>
<dbReference type="EMBL" id="SRPY01000808">
    <property type="protein sequence ID" value="KAG5917498.1"/>
    <property type="molecule type" value="Genomic_DNA"/>
</dbReference>
<dbReference type="Proteomes" id="UP000811619">
    <property type="component" value="Unassembled WGS sequence"/>
</dbReference>
<evidence type="ECO:0000313" key="1">
    <source>
        <dbReference type="EMBL" id="KAG5917498.1"/>
    </source>
</evidence>
<gene>
    <name evidence="1" type="ORF">E4U42_007217</name>
</gene>
<organism evidence="1 2">
    <name type="scientific">Claviceps africana</name>
    <dbReference type="NCBI Taxonomy" id="83212"/>
    <lineage>
        <taxon>Eukaryota</taxon>
        <taxon>Fungi</taxon>
        <taxon>Dikarya</taxon>
        <taxon>Ascomycota</taxon>
        <taxon>Pezizomycotina</taxon>
        <taxon>Sordariomycetes</taxon>
        <taxon>Hypocreomycetidae</taxon>
        <taxon>Hypocreales</taxon>
        <taxon>Clavicipitaceae</taxon>
        <taxon>Claviceps</taxon>
    </lineage>
</organism>
<reference evidence="1" key="1">
    <citation type="journal article" date="2020" name="bioRxiv">
        <title>Whole genome comparisons of ergot fungi reveals the divergence and evolution of species within the genus Claviceps are the result of varying mechanisms driving genome evolution and host range expansion.</title>
        <authorList>
            <person name="Wyka S.A."/>
            <person name="Mondo S.J."/>
            <person name="Liu M."/>
            <person name="Dettman J."/>
            <person name="Nalam V."/>
            <person name="Broders K.D."/>
        </authorList>
    </citation>
    <scope>NUCLEOTIDE SEQUENCE</scope>
    <source>
        <strain evidence="1">CCC 489</strain>
    </source>
</reference>
<keyword evidence="2" id="KW-1185">Reference proteome</keyword>
<dbReference type="AlphaFoldDB" id="A0A8K0J201"/>
<comment type="caution">
    <text evidence="1">The sequence shown here is derived from an EMBL/GenBank/DDBJ whole genome shotgun (WGS) entry which is preliminary data.</text>
</comment>
<sequence length="63" mass="7277">MSYYKASPTAESDQFIHYIDMPCKDKPEQGYRHCSNFEQIVSDECKHLGPFNGPTNEDGYERA</sequence>
<accession>A0A8K0J201</accession>
<proteinExistence type="predicted"/>
<evidence type="ECO:0000313" key="2">
    <source>
        <dbReference type="Proteomes" id="UP000811619"/>
    </source>
</evidence>
<protein>
    <submittedName>
        <fullName evidence="1">Uncharacterized protein</fullName>
    </submittedName>
</protein>